<dbReference type="GO" id="GO:0008081">
    <property type="term" value="F:phosphoric diester hydrolase activity"/>
    <property type="evidence" value="ECO:0007669"/>
    <property type="project" value="InterPro"/>
</dbReference>
<feature type="region of interest" description="Disordered" evidence="1">
    <location>
        <begin position="323"/>
        <end position="348"/>
    </location>
</feature>
<dbReference type="STRING" id="41047.A0A397HQ76"/>
<dbReference type="EMBL" id="NKHU02000019">
    <property type="protein sequence ID" value="RHZ65182.1"/>
    <property type="molecule type" value="Genomic_DNA"/>
</dbReference>
<organism evidence="2 3">
    <name type="scientific">Aspergillus thermomutatus</name>
    <name type="common">Neosartorya pseudofischeri</name>
    <dbReference type="NCBI Taxonomy" id="41047"/>
    <lineage>
        <taxon>Eukaryota</taxon>
        <taxon>Fungi</taxon>
        <taxon>Dikarya</taxon>
        <taxon>Ascomycota</taxon>
        <taxon>Pezizomycotina</taxon>
        <taxon>Eurotiomycetes</taxon>
        <taxon>Eurotiomycetidae</taxon>
        <taxon>Eurotiales</taxon>
        <taxon>Aspergillaceae</taxon>
        <taxon>Aspergillus</taxon>
        <taxon>Aspergillus subgen. Fumigati</taxon>
    </lineage>
</organism>
<accession>A0A397HQ76</accession>
<evidence type="ECO:0000313" key="2">
    <source>
        <dbReference type="EMBL" id="RHZ65182.1"/>
    </source>
</evidence>
<dbReference type="PANTHER" id="PTHR13593:SF80">
    <property type="entry name" value="PLC-LIKE PHOSPHODIESTERASE"/>
    <property type="match status" value="1"/>
</dbReference>
<feature type="region of interest" description="Disordered" evidence="1">
    <location>
        <begin position="48"/>
        <end position="76"/>
    </location>
</feature>
<sequence length="1103" mass="122311">MRPALLRLLKRPSAVSVLDSLISTSTGIEQLESKYKCLRCSSRKAHQNAGVRRCEVEQPGSNESPTRLNPSSTSRPFSFQVSSVAEKDTSLPLDLQPDKLSFESDIGHTQDIGTRLVDDPSHRQRLDLWEQLLRYRQRHYGDRGTLDIWVALTDRVDGVDLPVVGEQADLFWHSFIDLGLKREVIMGEVLAYALELWKRTGSRWDKFYEVVVGGYLERALTMSNESTKIVLATTATRRSVSPGISAFKNICRLTEGHQIYGCAISRLLQMGRVEDALSLHSFLVERHDHPQTYEEIRPLLRCAKELKPRKFYEKLQAYSKDRFPDRAASAEESGPAKEDDTRESSGKAWLQEKPFKDELGARLFATKALTLETTIAGLRMFGVQAIGPQSLREMAIRAQGSQDLVARLRELQRAGISIGDSVFARLIRRLASENRDILLSDLLHSDQHPDVLEDAGMQESLLISYYIARDWRPYNMTLAILGEIFDDRSKLFNIHFRKFIASGEWASASKVVDEMTLSGQKLAQESVDFMVKHTLTPRRPGVGPVQGTDLSSNNEVSFVFRVLQRAVPMGTSVSPGLWIEMLKRLGMTNHWDELRGCCLWLARQYSGAPKPSDAASLIITSTEGSRREAGGVPLGDGDRMLQAVFSKNMQAAIVAWGFKMRVSPNPNHKGYRALGLENLVPWVRGLVLLRELEHNGIRLWRSWIRRACRHRLAVLYGHSRHSSRHMNRLGVLALLPLTSATALLPRETACNNSPSLCSKSYGEITHLGAHDSPFVRDASTGYSTAANQYYNTTLQLDAGVRMVTAQVHSQDSEWHLCHSSCELLDAGKLSTWLKEIKSWLDSNPNDVVTVLLVNSDSASASDLNSEFETAGIVDYAYKPSSSSAPSSWPTLQTLINNGTRLMVFVASLDSNTDAPYLMDEFSLIWESPYQVTSPSNFSCNPDRPTSVKNDLSAALSSNRLPLMNHFLYATTILNIEYPNSTYVSTTNAPSGGVGNLGDTATKCRSAYGRQPAFILVDFFDKGPAIDTVDNLNNVTSPVGRTNLTTSSSTTATTQTSSASTYSNVFKGLVELVQQAKSGANPGMGDWVWVGGDWGSLLGGGITL</sequence>
<dbReference type="AlphaFoldDB" id="A0A397HQ76"/>
<protein>
    <recommendedName>
        <fullName evidence="4">Phosphatidylinositol-specific phospholipase C X domain-containing protein</fullName>
    </recommendedName>
</protein>
<feature type="compositionally biased region" description="Polar residues" evidence="1">
    <location>
        <begin position="59"/>
        <end position="76"/>
    </location>
</feature>
<dbReference type="RefSeq" id="XP_026617734.1">
    <property type="nucleotide sequence ID" value="XM_026760723.1"/>
</dbReference>
<evidence type="ECO:0008006" key="4">
    <source>
        <dbReference type="Google" id="ProtNLM"/>
    </source>
</evidence>
<dbReference type="GeneID" id="38129078"/>
<dbReference type="Gene3D" id="3.20.20.190">
    <property type="entry name" value="Phosphatidylinositol (PI) phosphodiesterase"/>
    <property type="match status" value="1"/>
</dbReference>
<keyword evidence="3" id="KW-1185">Reference proteome</keyword>
<dbReference type="Pfam" id="PF26146">
    <property type="entry name" value="PI-PLC_X"/>
    <property type="match status" value="1"/>
</dbReference>
<dbReference type="OrthoDB" id="5366531at2759"/>
<comment type="caution">
    <text evidence="2">The sequence shown here is derived from an EMBL/GenBank/DDBJ whole genome shotgun (WGS) entry which is preliminary data.</text>
</comment>
<feature type="compositionally biased region" description="Basic and acidic residues" evidence="1">
    <location>
        <begin position="323"/>
        <end position="345"/>
    </location>
</feature>
<dbReference type="Proteomes" id="UP000215305">
    <property type="component" value="Unassembled WGS sequence"/>
</dbReference>
<dbReference type="PANTHER" id="PTHR13593">
    <property type="match status" value="1"/>
</dbReference>
<evidence type="ECO:0000256" key="1">
    <source>
        <dbReference type="SAM" id="MobiDB-lite"/>
    </source>
</evidence>
<name>A0A397HQ76_ASPTH</name>
<dbReference type="GO" id="GO:0006629">
    <property type="term" value="P:lipid metabolic process"/>
    <property type="evidence" value="ECO:0007669"/>
    <property type="project" value="InterPro"/>
</dbReference>
<dbReference type="InterPro" id="IPR051057">
    <property type="entry name" value="PI-PLC_domain"/>
</dbReference>
<proteinExistence type="predicted"/>
<dbReference type="InterPro" id="IPR017946">
    <property type="entry name" value="PLC-like_Pdiesterase_TIM-brl"/>
</dbReference>
<reference evidence="2" key="1">
    <citation type="submission" date="2018-08" db="EMBL/GenBank/DDBJ databases">
        <title>Draft genome sequence of azole-resistant Aspergillus thermomutatus (Neosartorya pseudofischeri) strain HMR AF 39, isolated from a human nasal aspirate.</title>
        <authorList>
            <person name="Parent-Michaud M."/>
            <person name="Dufresne P.J."/>
            <person name="Fournier E."/>
            <person name="Martineau C."/>
            <person name="Moreira S."/>
            <person name="Perkins V."/>
            <person name="De Repentigny L."/>
            <person name="Dufresne S.F."/>
        </authorList>
    </citation>
    <scope>NUCLEOTIDE SEQUENCE [LARGE SCALE GENOMIC DNA]</scope>
    <source>
        <strain evidence="2">HMR AF 39</strain>
    </source>
</reference>
<dbReference type="VEuPathDB" id="FungiDB:CDV56_107104"/>
<dbReference type="SUPFAM" id="SSF51695">
    <property type="entry name" value="PLC-like phosphodiesterases"/>
    <property type="match status" value="1"/>
</dbReference>
<gene>
    <name evidence="2" type="ORF">CDV56_107104</name>
</gene>
<evidence type="ECO:0000313" key="3">
    <source>
        <dbReference type="Proteomes" id="UP000215305"/>
    </source>
</evidence>